<evidence type="ECO:0000313" key="2">
    <source>
        <dbReference type="EMBL" id="UFW85365.1"/>
    </source>
</evidence>
<evidence type="ECO:0000256" key="1">
    <source>
        <dbReference type="SAM" id="MobiDB-lite"/>
    </source>
</evidence>
<organism evidence="2 3">
    <name type="scientific">Bradyrhizobium barranii</name>
    <dbReference type="NCBI Taxonomy" id="2992140"/>
    <lineage>
        <taxon>Bacteria</taxon>
        <taxon>Pseudomonadati</taxon>
        <taxon>Pseudomonadota</taxon>
        <taxon>Alphaproteobacteria</taxon>
        <taxon>Hyphomicrobiales</taxon>
        <taxon>Nitrobacteraceae</taxon>
        <taxon>Bradyrhizobium</taxon>
    </lineage>
</organism>
<feature type="compositionally biased region" description="Basic and acidic residues" evidence="1">
    <location>
        <begin position="75"/>
        <end position="84"/>
    </location>
</feature>
<protein>
    <recommendedName>
        <fullName evidence="4">AlpA family transcriptional regulator</fullName>
    </recommendedName>
</protein>
<accession>A0ABY3QHJ8</accession>
<evidence type="ECO:0008006" key="4">
    <source>
        <dbReference type="Google" id="ProtNLM"/>
    </source>
</evidence>
<sequence>MEDHPTDRTSPPTEAAELELWDRVTVQKFFGGSKPIHISTLYRGVHSGLYPKPVNVSENVVRWIGHECRAARQRMIAERGEPKPLPHRGRPRGSRRREAAAKAATLTNEPSCAHEG</sequence>
<feature type="region of interest" description="Disordered" evidence="1">
    <location>
        <begin position="75"/>
        <end position="116"/>
    </location>
</feature>
<evidence type="ECO:0000313" key="3">
    <source>
        <dbReference type="Proteomes" id="UP001430990"/>
    </source>
</evidence>
<reference evidence="2" key="1">
    <citation type="submission" date="2021-11" db="EMBL/GenBank/DDBJ databases">
        <title>Australian commercial rhizobial inoculants.</title>
        <authorList>
            <person name="Kohlmeier M.G."/>
            <person name="O'Hara G.W."/>
            <person name="Colombi E."/>
            <person name="Ramsay J.P."/>
            <person name="Terpolilli J."/>
        </authorList>
    </citation>
    <scope>NUCLEOTIDE SEQUENCE</scope>
    <source>
        <strain evidence="2">CC829</strain>
    </source>
</reference>
<dbReference type="EMBL" id="CP088100">
    <property type="protein sequence ID" value="UFW85365.1"/>
    <property type="molecule type" value="Genomic_DNA"/>
</dbReference>
<dbReference type="Proteomes" id="UP001430990">
    <property type="component" value="Chromosome"/>
</dbReference>
<name>A0ABY3QHJ8_9BRAD</name>
<dbReference type="RefSeq" id="WP_231143232.1">
    <property type="nucleotide sequence ID" value="NZ_CP088100.1"/>
</dbReference>
<keyword evidence="3" id="KW-1185">Reference proteome</keyword>
<proteinExistence type="predicted"/>
<gene>
    <name evidence="2" type="ORF">BjapCC829_36495</name>
</gene>
<feature type="compositionally biased region" description="Basic residues" evidence="1">
    <location>
        <begin position="85"/>
        <end position="95"/>
    </location>
</feature>